<comment type="subcellular location">
    <subcellularLocation>
        <location evidence="1">Membrane</location>
        <topology evidence="1">Multi-pass membrane protein</topology>
    </subcellularLocation>
</comment>
<keyword evidence="3 5" id="KW-1133">Transmembrane helix</keyword>
<proteinExistence type="predicted"/>
<feature type="transmembrane region" description="Helical" evidence="5">
    <location>
        <begin position="173"/>
        <end position="195"/>
    </location>
</feature>
<feature type="transmembrane region" description="Helical" evidence="5">
    <location>
        <begin position="207"/>
        <end position="225"/>
    </location>
</feature>
<feature type="transmembrane region" description="Helical" evidence="5">
    <location>
        <begin position="78"/>
        <end position="99"/>
    </location>
</feature>
<evidence type="ECO:0000256" key="5">
    <source>
        <dbReference type="SAM" id="Phobius"/>
    </source>
</evidence>
<evidence type="ECO:0000256" key="4">
    <source>
        <dbReference type="ARBA" id="ARBA00023136"/>
    </source>
</evidence>
<evidence type="ECO:0000256" key="2">
    <source>
        <dbReference type="ARBA" id="ARBA00022692"/>
    </source>
</evidence>
<dbReference type="GO" id="GO:0030514">
    <property type="term" value="P:negative regulation of BMP signaling pathway"/>
    <property type="evidence" value="ECO:0007669"/>
    <property type="project" value="TreeGrafter"/>
</dbReference>
<reference evidence="6 7" key="1">
    <citation type="submission" date="2018-10" db="EMBL/GenBank/DDBJ databases">
        <authorList>
            <consortium name="Pathogen Informatics"/>
        </authorList>
    </citation>
    <scope>NUCLEOTIDE SEQUENCE [LARGE SCALE GENOMIC DNA]</scope>
</reference>
<feature type="transmembrane region" description="Helical" evidence="5">
    <location>
        <begin position="106"/>
        <end position="126"/>
    </location>
</feature>
<organism evidence="6 7">
    <name type="scientific">Mesocestoides corti</name>
    <name type="common">Flatworm</name>
    <dbReference type="NCBI Taxonomy" id="53468"/>
    <lineage>
        <taxon>Eukaryota</taxon>
        <taxon>Metazoa</taxon>
        <taxon>Spiralia</taxon>
        <taxon>Lophotrochozoa</taxon>
        <taxon>Platyhelminthes</taxon>
        <taxon>Cestoda</taxon>
        <taxon>Eucestoda</taxon>
        <taxon>Cyclophyllidea</taxon>
        <taxon>Mesocestoididae</taxon>
        <taxon>Mesocestoides</taxon>
    </lineage>
</organism>
<evidence type="ECO:0000313" key="6">
    <source>
        <dbReference type="EMBL" id="VDD80999.1"/>
    </source>
</evidence>
<dbReference type="GO" id="GO:0016020">
    <property type="term" value="C:membrane"/>
    <property type="evidence" value="ECO:0007669"/>
    <property type="project" value="UniProtKB-SubCell"/>
</dbReference>
<feature type="transmembrane region" description="Helical" evidence="5">
    <location>
        <begin position="138"/>
        <end position="161"/>
    </location>
</feature>
<keyword evidence="4 5" id="KW-0472">Membrane</keyword>
<dbReference type="EMBL" id="UXSR01005315">
    <property type="protein sequence ID" value="VDD80999.1"/>
    <property type="molecule type" value="Genomic_DNA"/>
</dbReference>
<evidence type="ECO:0000256" key="3">
    <source>
        <dbReference type="ARBA" id="ARBA00022989"/>
    </source>
</evidence>
<dbReference type="Pfam" id="PF03547">
    <property type="entry name" value="Mem_trans"/>
    <property type="match status" value="1"/>
</dbReference>
<feature type="transmembrane region" description="Helical" evidence="5">
    <location>
        <begin position="277"/>
        <end position="297"/>
    </location>
</feature>
<feature type="transmembrane region" description="Helical" evidence="5">
    <location>
        <begin position="48"/>
        <end position="72"/>
    </location>
</feature>
<dbReference type="GO" id="GO:0055085">
    <property type="term" value="P:transmembrane transport"/>
    <property type="evidence" value="ECO:0007669"/>
    <property type="project" value="InterPro"/>
</dbReference>
<dbReference type="PANTHER" id="PTHR22829:SF5">
    <property type="entry name" value="INTEGRAL MEMBRANE PROTEIN GPR155"/>
    <property type="match status" value="1"/>
</dbReference>
<evidence type="ECO:0000256" key="1">
    <source>
        <dbReference type="ARBA" id="ARBA00004141"/>
    </source>
</evidence>
<sequence length="328" mass="35479">MNSSESLGSSDHTVFMALVPVLVQCFGLIILGFVAGQFKLLTGAQVKGLGVYVTTFALPAIFFTVMVTIDFSDVDWNVVLAVSLGKLAIFLFSMGIVLVISRGRSIGLAGILAIFTSQSNDVALAYPVLRLLYPDLASYIYLFAPAQLVILNPFAYFALEWHRTQEKAAVHSVFRHVISNPLFFMTAIGVFFNFLLKHKLPSIVEGFFKDLGASFSATALFYLGFSMVGKLSAIDRRGVYTLVFILIGKVLISPFITREIAVLLLAHQPLNSSVPKSSFAFLYAAAPTAPPVFLFSAKFGIIPEVVRVPSASALSVHACTAADTRSAS</sequence>
<keyword evidence="7" id="KW-1185">Reference proteome</keyword>
<gene>
    <name evidence="6" type="ORF">MCOS_LOCUS7002</name>
</gene>
<dbReference type="PANTHER" id="PTHR22829">
    <property type="entry name" value="DEP DOMAIN PROTEIN"/>
    <property type="match status" value="1"/>
</dbReference>
<dbReference type="InterPro" id="IPR004776">
    <property type="entry name" value="Mem_transp_PIN-like"/>
</dbReference>
<feature type="transmembrane region" description="Helical" evidence="5">
    <location>
        <begin position="12"/>
        <end position="36"/>
    </location>
</feature>
<feature type="transmembrane region" description="Helical" evidence="5">
    <location>
        <begin position="237"/>
        <end position="257"/>
    </location>
</feature>
<dbReference type="OrthoDB" id="2133778at2759"/>
<dbReference type="AlphaFoldDB" id="A0A0R3UHZ4"/>
<dbReference type="Proteomes" id="UP000267029">
    <property type="component" value="Unassembled WGS sequence"/>
</dbReference>
<accession>A0A0R3UHZ4</accession>
<protein>
    <submittedName>
        <fullName evidence="6">Uncharacterized protein</fullName>
    </submittedName>
</protein>
<dbReference type="InterPro" id="IPR051832">
    <property type="entry name" value="mTOR-Rac_regulators"/>
</dbReference>
<keyword evidence="2 5" id="KW-0812">Transmembrane</keyword>
<name>A0A0R3UHZ4_MESCO</name>
<evidence type="ECO:0000313" key="7">
    <source>
        <dbReference type="Proteomes" id="UP000267029"/>
    </source>
</evidence>